<dbReference type="Proteomes" id="UP001219355">
    <property type="component" value="Chromosome 4"/>
</dbReference>
<feature type="region of interest" description="Disordered" evidence="1">
    <location>
        <begin position="529"/>
        <end position="563"/>
    </location>
</feature>
<dbReference type="GO" id="GO:0006281">
    <property type="term" value="P:DNA repair"/>
    <property type="evidence" value="ECO:0007669"/>
    <property type="project" value="InterPro"/>
</dbReference>
<evidence type="ECO:0000259" key="2">
    <source>
        <dbReference type="PROSITE" id="PS50173"/>
    </source>
</evidence>
<proteinExistence type="predicted"/>
<accession>A0AAF0DNX0</accession>
<gene>
    <name evidence="3" type="ORF">PRK78_006289</name>
</gene>
<evidence type="ECO:0000256" key="1">
    <source>
        <dbReference type="SAM" id="MobiDB-lite"/>
    </source>
</evidence>
<dbReference type="SUPFAM" id="SSF56672">
    <property type="entry name" value="DNA/RNA polymerases"/>
    <property type="match status" value="1"/>
</dbReference>
<keyword evidence="4" id="KW-1185">Reference proteome</keyword>
<dbReference type="GO" id="GO:0003887">
    <property type="term" value="F:DNA-directed DNA polymerase activity"/>
    <property type="evidence" value="ECO:0007669"/>
    <property type="project" value="UniProtKB-EC"/>
</dbReference>
<dbReference type="GO" id="GO:0070987">
    <property type="term" value="P:error-free translesion synthesis"/>
    <property type="evidence" value="ECO:0007669"/>
    <property type="project" value="UniProtKB-ARBA"/>
</dbReference>
<feature type="domain" description="UmuC" evidence="2">
    <location>
        <begin position="10"/>
        <end position="261"/>
    </location>
</feature>
<dbReference type="PROSITE" id="PS50173">
    <property type="entry name" value="UMUC"/>
    <property type="match status" value="1"/>
</dbReference>
<organism evidence="3 4">
    <name type="scientific">Emydomyces testavorans</name>
    <dbReference type="NCBI Taxonomy" id="2070801"/>
    <lineage>
        <taxon>Eukaryota</taxon>
        <taxon>Fungi</taxon>
        <taxon>Dikarya</taxon>
        <taxon>Ascomycota</taxon>
        <taxon>Pezizomycotina</taxon>
        <taxon>Eurotiomycetes</taxon>
        <taxon>Eurotiomycetidae</taxon>
        <taxon>Onygenales</taxon>
        <taxon>Nannizziopsiaceae</taxon>
        <taxon>Emydomyces</taxon>
    </lineage>
</organism>
<dbReference type="Gene3D" id="3.40.1170.60">
    <property type="match status" value="1"/>
</dbReference>
<dbReference type="EC" id="2.7.7.7" evidence="3"/>
<protein>
    <submittedName>
        <fullName evidence="3">DNA polymerase</fullName>
        <ecNumber evidence="3">2.7.7.7</ecNumber>
    </submittedName>
</protein>
<dbReference type="InterPro" id="IPR043502">
    <property type="entry name" value="DNA/RNA_pol_sf"/>
</dbReference>
<dbReference type="PANTHER" id="PTHR46404">
    <property type="entry name" value="DNA POLYMERASE IOTA"/>
    <property type="match status" value="1"/>
</dbReference>
<name>A0AAF0DNX0_9EURO</name>
<reference evidence="3" key="1">
    <citation type="submission" date="2023-03" db="EMBL/GenBank/DDBJ databases">
        <title>Emydomyces testavorans Genome Sequence.</title>
        <authorList>
            <person name="Hoyer L."/>
        </authorList>
    </citation>
    <scope>NUCLEOTIDE SEQUENCE</scope>
    <source>
        <strain evidence="3">16-2883</strain>
    </source>
</reference>
<evidence type="ECO:0000313" key="3">
    <source>
        <dbReference type="EMBL" id="WEW60801.1"/>
    </source>
</evidence>
<dbReference type="GO" id="GO:0003684">
    <property type="term" value="F:damaged DNA binding"/>
    <property type="evidence" value="ECO:0007669"/>
    <property type="project" value="InterPro"/>
</dbReference>
<evidence type="ECO:0000313" key="4">
    <source>
        <dbReference type="Proteomes" id="UP001219355"/>
    </source>
</evidence>
<dbReference type="AlphaFoldDB" id="A0AAF0DNX0"/>
<dbReference type="Gene3D" id="3.30.70.270">
    <property type="match status" value="1"/>
</dbReference>
<dbReference type="InterPro" id="IPR043128">
    <property type="entry name" value="Rev_trsase/Diguanyl_cyclase"/>
</dbReference>
<dbReference type="Pfam" id="PF00817">
    <property type="entry name" value="IMS"/>
    <property type="match status" value="1"/>
</dbReference>
<dbReference type="FunFam" id="3.40.1170.60:FF:000006">
    <property type="entry name" value="DNA polymerase iota"/>
    <property type="match status" value="1"/>
</dbReference>
<dbReference type="EMBL" id="CP120630">
    <property type="protein sequence ID" value="WEW60801.1"/>
    <property type="molecule type" value="Genomic_DNA"/>
</dbReference>
<dbReference type="Gene3D" id="3.30.1490.100">
    <property type="entry name" value="DNA polymerase, Y-family, little finger domain"/>
    <property type="match status" value="1"/>
</dbReference>
<feature type="compositionally biased region" description="Polar residues" evidence="1">
    <location>
        <begin position="531"/>
        <end position="557"/>
    </location>
</feature>
<dbReference type="PANTHER" id="PTHR46404:SF1">
    <property type="entry name" value="DNA POLYMERASE IOTA"/>
    <property type="match status" value="1"/>
</dbReference>
<dbReference type="InterPro" id="IPR001126">
    <property type="entry name" value="UmuC"/>
</dbReference>
<keyword evidence="3" id="KW-0808">Transferase</keyword>
<keyword evidence="3" id="KW-0548">Nucleotidyltransferase</keyword>
<sequence length="625" mass="70108">MNPFCTTTRDYDCFYASVFEAENPALKFLPLAVQQKQIVVTCNYEARRRGLRKLQLIKEAKKVCPDVVIVLGEDLTKFRDASKELHSFLKRWVWGSRIEKLGFDEVFLDVTPMVDYNAQCLNRNDLQNSFFQLDKSDPTVGFSFDASAFWGPTYPPAACSAIINLEKRLDQLTFSRSLDARLILGSHLANYLRCQLEEHTGYTATVGVSTSKLLAKLVGNVNKPRNQTTLIPPYLTERDGQGSNVASFLDQHEVGKIPGIGFKVASRIRAHVLGRQPNFETYHELENTDKVTVGAVRSFPGMGPSKLDEIFRGGGWPKDIGTKAWDLLNGIDNTEVAVERAVPSQISIEDSYGQVDNLHAVRKELLSLALSLLRRMHADLIHDDKGEEDIMFHRSNRANTDMPIEEKRRWLAHPRTLRLSTRSRLLPLPDGSHQVNANRVSRSCPVPQFIFSFNKNVETLAARLVDNTIIPLFRRLHPDKSGYKLSLINIAVTNMIQCAGPEQNSVGQDIGKMFRDRDNGTMRSLCPVSAHASTKTSNARPNIVNTEPVTPQHWSWDQNEHHSPKDVIDAEAKIVSDDDEIHQWASDDDAGSSNSATPCDECKMCGAHVPRFAAQAHAIYHSVPR</sequence>
<dbReference type="InterPro" id="IPR036775">
    <property type="entry name" value="DNA_pol_Y-fam_lit_finger_sf"/>
</dbReference>